<gene>
    <name evidence="2" type="ORF">THRCLA_22699</name>
</gene>
<evidence type="ECO:0000313" key="3">
    <source>
        <dbReference type="Proteomes" id="UP000243217"/>
    </source>
</evidence>
<keyword evidence="3" id="KW-1185">Reference proteome</keyword>
<evidence type="ECO:0000313" key="2">
    <source>
        <dbReference type="EMBL" id="OQR89404.1"/>
    </source>
</evidence>
<keyword evidence="2" id="KW-0378">Hydrolase</keyword>
<feature type="domain" description="AB hydrolase-1" evidence="1">
    <location>
        <begin position="24"/>
        <end position="123"/>
    </location>
</feature>
<dbReference type="AlphaFoldDB" id="A0A1V9YU95"/>
<dbReference type="GO" id="GO:0016020">
    <property type="term" value="C:membrane"/>
    <property type="evidence" value="ECO:0007669"/>
    <property type="project" value="TreeGrafter"/>
</dbReference>
<name>A0A1V9YU95_9STRA</name>
<dbReference type="GO" id="GO:0047372">
    <property type="term" value="F:monoacylglycerol lipase activity"/>
    <property type="evidence" value="ECO:0007669"/>
    <property type="project" value="TreeGrafter"/>
</dbReference>
<sequence>MSEFWTKDGSKLVYDDNAGPVNAPVLLFLHGWSGSRRYFSRIVPLLRHVCRVICLDMRFHGDSSSPAHGMHIARLAADVNEFIVGLGLRKLTLVGTSMGCAVIWSYFELFGCGSLDHAVFVDQLPLQNRRNDWNLYGYGCYDEASLAGIEKTLKTDLKAVAAGNLSSCLVRTDVPKEILDVLYSDVLKCKPEALATLMRDHTQLDWRPLLPLISIPCLNVIGGPNNKVFPMEGALTVGKMIPKCINVVFEDCGHWLYIERPQTFSNILLAFIQRQILPAASNIVIKN</sequence>
<dbReference type="InterPro" id="IPR029058">
    <property type="entry name" value="AB_hydrolase_fold"/>
</dbReference>
<dbReference type="SUPFAM" id="SSF53474">
    <property type="entry name" value="alpha/beta-Hydrolases"/>
    <property type="match status" value="1"/>
</dbReference>
<dbReference type="Pfam" id="PF00561">
    <property type="entry name" value="Abhydrolase_1"/>
    <property type="match status" value="1"/>
</dbReference>
<dbReference type="PANTHER" id="PTHR43798:SF5">
    <property type="entry name" value="MONOACYLGLYCEROL LIPASE ABHD6"/>
    <property type="match status" value="1"/>
</dbReference>
<organism evidence="2 3">
    <name type="scientific">Thraustotheca clavata</name>
    <dbReference type="NCBI Taxonomy" id="74557"/>
    <lineage>
        <taxon>Eukaryota</taxon>
        <taxon>Sar</taxon>
        <taxon>Stramenopiles</taxon>
        <taxon>Oomycota</taxon>
        <taxon>Saprolegniomycetes</taxon>
        <taxon>Saprolegniales</taxon>
        <taxon>Achlyaceae</taxon>
        <taxon>Thraustotheca</taxon>
    </lineage>
</organism>
<dbReference type="PANTHER" id="PTHR43798">
    <property type="entry name" value="MONOACYLGLYCEROL LIPASE"/>
    <property type="match status" value="1"/>
</dbReference>
<dbReference type="InterPro" id="IPR050266">
    <property type="entry name" value="AB_hydrolase_sf"/>
</dbReference>
<evidence type="ECO:0000259" key="1">
    <source>
        <dbReference type="Pfam" id="PF00561"/>
    </source>
</evidence>
<dbReference type="Gene3D" id="3.40.50.1820">
    <property type="entry name" value="alpha/beta hydrolase"/>
    <property type="match status" value="1"/>
</dbReference>
<dbReference type="OrthoDB" id="7130006at2759"/>
<dbReference type="GO" id="GO:0046464">
    <property type="term" value="P:acylglycerol catabolic process"/>
    <property type="evidence" value="ECO:0007669"/>
    <property type="project" value="TreeGrafter"/>
</dbReference>
<comment type="caution">
    <text evidence="2">The sequence shown here is derived from an EMBL/GenBank/DDBJ whole genome shotgun (WGS) entry which is preliminary data.</text>
</comment>
<accession>A0A1V9YU95</accession>
<reference evidence="2 3" key="1">
    <citation type="journal article" date="2014" name="Genome Biol. Evol.">
        <title>The secreted proteins of Achlya hypogyna and Thraustotheca clavata identify the ancestral oomycete secretome and reveal gene acquisitions by horizontal gene transfer.</title>
        <authorList>
            <person name="Misner I."/>
            <person name="Blouin N."/>
            <person name="Leonard G."/>
            <person name="Richards T.A."/>
            <person name="Lane C.E."/>
        </authorList>
    </citation>
    <scope>NUCLEOTIDE SEQUENCE [LARGE SCALE GENOMIC DNA]</scope>
    <source>
        <strain evidence="2 3">ATCC 34112</strain>
    </source>
</reference>
<dbReference type="InterPro" id="IPR000073">
    <property type="entry name" value="AB_hydrolase_1"/>
</dbReference>
<dbReference type="STRING" id="74557.A0A1V9YU95"/>
<protein>
    <submittedName>
        <fullName evidence="2">Alpha/beta-hydrolase</fullName>
    </submittedName>
</protein>
<dbReference type="EMBL" id="JNBS01002755">
    <property type="protein sequence ID" value="OQR89404.1"/>
    <property type="molecule type" value="Genomic_DNA"/>
</dbReference>
<dbReference type="Proteomes" id="UP000243217">
    <property type="component" value="Unassembled WGS sequence"/>
</dbReference>
<proteinExistence type="predicted"/>